<gene>
    <name evidence="4" type="ORF">FJU11_05260</name>
</gene>
<evidence type="ECO:0000313" key="4">
    <source>
        <dbReference type="EMBL" id="TPW30419.1"/>
    </source>
</evidence>
<dbReference type="Gene3D" id="3.90.50.10">
    <property type="entry name" value="Photosynthetic Reaction Center, subunit H, domain 2"/>
    <property type="match status" value="1"/>
</dbReference>
<dbReference type="Gene3D" id="4.10.540.10">
    <property type="entry name" value="Photosynthetic reaction centre, H subunit, N-terminal domain"/>
    <property type="match status" value="1"/>
</dbReference>
<evidence type="ECO:0000256" key="1">
    <source>
        <dbReference type="SAM" id="Phobius"/>
    </source>
</evidence>
<dbReference type="Pfam" id="PF03967">
    <property type="entry name" value="PRCH"/>
    <property type="match status" value="1"/>
</dbReference>
<reference evidence="4 5" key="1">
    <citation type="submission" date="2019-06" db="EMBL/GenBank/DDBJ databases">
        <authorList>
            <person name="Li M."/>
        </authorList>
    </citation>
    <scope>NUCLEOTIDE SEQUENCE [LARGE SCALE GENOMIC DNA]</scope>
    <source>
        <strain evidence="4 5">BGMRC6574</strain>
    </source>
</reference>
<dbReference type="InterPro" id="IPR011033">
    <property type="entry name" value="PRC_barrel-like_sf"/>
</dbReference>
<dbReference type="OrthoDB" id="8557487at2"/>
<dbReference type="GO" id="GO:0030077">
    <property type="term" value="C:plasma membrane light-harvesting complex"/>
    <property type="evidence" value="ECO:0007669"/>
    <property type="project" value="InterPro"/>
</dbReference>
<feature type="domain" description="Photosynthetic reaction centre H subunit N-terminal" evidence="2">
    <location>
        <begin position="4"/>
        <end position="135"/>
    </location>
</feature>
<dbReference type="EMBL" id="VHLH01000006">
    <property type="protein sequence ID" value="TPW30419.1"/>
    <property type="molecule type" value="Genomic_DNA"/>
</dbReference>
<dbReference type="AlphaFoldDB" id="A0A506UCM3"/>
<organism evidence="4 5">
    <name type="scientific">Pararhizobium mangrovi</name>
    <dbReference type="NCBI Taxonomy" id="2590452"/>
    <lineage>
        <taxon>Bacteria</taxon>
        <taxon>Pseudomonadati</taxon>
        <taxon>Pseudomonadota</taxon>
        <taxon>Alphaproteobacteria</taxon>
        <taxon>Hyphomicrobiales</taxon>
        <taxon>Rhizobiaceae</taxon>
        <taxon>Rhizobium/Agrobacterium group</taxon>
        <taxon>Pararhizobium</taxon>
    </lineage>
</organism>
<evidence type="ECO:0000259" key="3">
    <source>
        <dbReference type="Pfam" id="PF05239"/>
    </source>
</evidence>
<name>A0A506UCM3_9HYPH</name>
<dbReference type="SUPFAM" id="SSF50346">
    <property type="entry name" value="PRC-barrel domain"/>
    <property type="match status" value="1"/>
</dbReference>
<feature type="domain" description="PRC-barrel" evidence="3">
    <location>
        <begin position="151"/>
        <end position="215"/>
    </location>
</feature>
<dbReference type="NCBIfam" id="TIGR01150">
    <property type="entry name" value="puhA"/>
    <property type="match status" value="1"/>
</dbReference>
<dbReference type="Proteomes" id="UP000320314">
    <property type="component" value="Unassembled WGS sequence"/>
</dbReference>
<dbReference type="RefSeq" id="WP_141165980.1">
    <property type="nucleotide sequence ID" value="NZ_VHLH01000006.1"/>
</dbReference>
<accession>A0A506UCM3</accession>
<keyword evidence="1" id="KW-0472">Membrane</keyword>
<dbReference type="InterPro" id="IPR014747">
    <property type="entry name" value="Bac_photo_RC_H_C"/>
</dbReference>
<keyword evidence="5" id="KW-1185">Reference proteome</keyword>
<comment type="caution">
    <text evidence="4">The sequence shown here is derived from an EMBL/GenBank/DDBJ whole genome shotgun (WGS) entry which is preliminary data.</text>
</comment>
<keyword evidence="1" id="KW-1133">Transmembrane helix</keyword>
<dbReference type="InterPro" id="IPR027275">
    <property type="entry name" value="PRC-brl_dom"/>
</dbReference>
<dbReference type="Pfam" id="PF05239">
    <property type="entry name" value="PRC"/>
    <property type="match status" value="1"/>
</dbReference>
<evidence type="ECO:0000259" key="2">
    <source>
        <dbReference type="Pfam" id="PF03967"/>
    </source>
</evidence>
<evidence type="ECO:0000313" key="5">
    <source>
        <dbReference type="Proteomes" id="UP000320314"/>
    </source>
</evidence>
<dbReference type="SUPFAM" id="SSF81490">
    <property type="entry name" value="Photosystem II reaction centre subunit H, transmembrane region"/>
    <property type="match status" value="1"/>
</dbReference>
<dbReference type="InterPro" id="IPR037097">
    <property type="entry name" value="Photo_RC_H_N_sf"/>
</dbReference>
<keyword evidence="1" id="KW-0812">Transmembrane</keyword>
<sequence length="260" mass="29371">MVGAFTQQLDLPLLLLILFFLFFLGLVYYLHGEDKREGYPLESERSDRTGGRVKVVGFPPIPKPKRFLVRSGMVYYAPRERDRRELNAVPAHNFPGAPLVPTGDPLVDGIGPAAYALREDTPDLTWAGDPKLQPMMRKAPQYRVEETETHPLGLPVYTSDGHHVGEVTDVWINKHEFFVRYFEVRQEEVLGGRLVLAPIAAATVRDSEKTVVLETLTREQFANVPSLAGLDQITMREEDRINAYYAGGRFFAKNPIESMI</sequence>
<proteinExistence type="predicted"/>
<dbReference type="GO" id="GO:0019684">
    <property type="term" value="P:photosynthesis, light reaction"/>
    <property type="evidence" value="ECO:0007669"/>
    <property type="project" value="InterPro"/>
</dbReference>
<feature type="transmembrane region" description="Helical" evidence="1">
    <location>
        <begin position="12"/>
        <end position="30"/>
    </location>
</feature>
<dbReference type="InterPro" id="IPR005652">
    <property type="entry name" value="Photo_RC_H"/>
</dbReference>
<protein>
    <submittedName>
        <fullName evidence="4">Photosynthetic reaction center subunit H</fullName>
    </submittedName>
</protein>
<dbReference type="InterPro" id="IPR015810">
    <property type="entry name" value="Photo_RC_H_N"/>
</dbReference>